<feature type="active site" description="Proton donor/acceptor" evidence="7">
    <location>
        <position position="508"/>
    </location>
</feature>
<comment type="similarity">
    <text evidence="2 10">Belongs to the DNA repair enzymes AP/ExoA family.</text>
</comment>
<feature type="binding site" evidence="8">
    <location>
        <position position="606"/>
    </location>
    <ligand>
        <name>Mg(2+)</name>
        <dbReference type="ChEBI" id="CHEBI:18420"/>
        <label>1</label>
    </ligand>
</feature>
<dbReference type="InterPro" id="IPR005135">
    <property type="entry name" value="Endo/exonuclease/phosphatase"/>
</dbReference>
<keyword evidence="10" id="KW-0227">DNA damage</keyword>
<evidence type="ECO:0000313" key="14">
    <source>
        <dbReference type="Proteomes" id="UP001188597"/>
    </source>
</evidence>
<comment type="cofactor">
    <cofactor evidence="1">
        <name>Mn(2+)</name>
        <dbReference type="ChEBI" id="CHEBI:29035"/>
    </cofactor>
</comment>
<dbReference type="PANTHER" id="PTHR22748">
    <property type="entry name" value="AP ENDONUCLEASE"/>
    <property type="match status" value="1"/>
</dbReference>
<dbReference type="InterPro" id="IPR020848">
    <property type="entry name" value="AP_endonuclease_F1_CS"/>
</dbReference>
<evidence type="ECO:0000256" key="9">
    <source>
        <dbReference type="PIRSR" id="PIRSR604808-3"/>
    </source>
</evidence>
<organism evidence="13 14">
    <name type="scientific">Escallonia herrerae</name>
    <dbReference type="NCBI Taxonomy" id="1293975"/>
    <lineage>
        <taxon>Eukaryota</taxon>
        <taxon>Viridiplantae</taxon>
        <taxon>Streptophyta</taxon>
        <taxon>Embryophyta</taxon>
        <taxon>Tracheophyta</taxon>
        <taxon>Spermatophyta</taxon>
        <taxon>Magnoliopsida</taxon>
        <taxon>eudicotyledons</taxon>
        <taxon>Gunneridae</taxon>
        <taxon>Pentapetalae</taxon>
        <taxon>asterids</taxon>
        <taxon>campanulids</taxon>
        <taxon>Escalloniales</taxon>
        <taxon>Escalloniaceae</taxon>
        <taxon>Escallonia</taxon>
    </lineage>
</organism>
<feature type="active site" evidence="7">
    <location>
        <position position="468"/>
    </location>
</feature>
<dbReference type="InterPro" id="IPR036361">
    <property type="entry name" value="SAP_dom_sf"/>
</dbReference>
<dbReference type="PROSITE" id="PS00726">
    <property type="entry name" value="AP_NUCLEASE_F1_1"/>
    <property type="match status" value="1"/>
</dbReference>
<feature type="active site" description="Proton acceptor" evidence="7">
    <location>
        <position position="606"/>
    </location>
</feature>
<dbReference type="InterPro" id="IPR003034">
    <property type="entry name" value="SAP_dom"/>
</dbReference>
<dbReference type="GO" id="GO:0008081">
    <property type="term" value="F:phosphoric diester hydrolase activity"/>
    <property type="evidence" value="ECO:0007669"/>
    <property type="project" value="TreeGrafter"/>
</dbReference>
<dbReference type="InterPro" id="IPR020847">
    <property type="entry name" value="AP_endonuclease_F1_BS"/>
</dbReference>
<feature type="binding site" evidence="8">
    <location>
        <position position="380"/>
    </location>
    <ligand>
        <name>Mg(2+)</name>
        <dbReference type="ChEBI" id="CHEBI:18420"/>
        <label>1</label>
    </ligand>
</feature>
<dbReference type="Gene3D" id="1.10.720.30">
    <property type="entry name" value="SAP domain"/>
    <property type="match status" value="1"/>
</dbReference>
<evidence type="ECO:0000313" key="13">
    <source>
        <dbReference type="EMBL" id="KAK3021336.1"/>
    </source>
</evidence>
<feature type="binding site" evidence="8">
    <location>
        <position position="508"/>
    </location>
    <ligand>
        <name>Mg(2+)</name>
        <dbReference type="ChEBI" id="CHEBI:18420"/>
        <label>1</label>
    </ligand>
</feature>
<reference evidence="13" key="1">
    <citation type="submission" date="2022-12" db="EMBL/GenBank/DDBJ databases">
        <title>Draft genome assemblies for two species of Escallonia (Escalloniales).</title>
        <authorList>
            <person name="Chanderbali A."/>
            <person name="Dervinis C."/>
            <person name="Anghel I."/>
            <person name="Soltis D."/>
            <person name="Soltis P."/>
            <person name="Zapata F."/>
        </authorList>
    </citation>
    <scope>NUCLEOTIDE SEQUENCE</scope>
    <source>
        <strain evidence="13">UCBG64.0493</strain>
        <tissue evidence="13">Leaf</tissue>
    </source>
</reference>
<dbReference type="NCBIfam" id="TIGR00633">
    <property type="entry name" value="xth"/>
    <property type="match status" value="1"/>
</dbReference>
<keyword evidence="6 8" id="KW-0460">Magnesium</keyword>
<dbReference type="SUPFAM" id="SSF68906">
    <property type="entry name" value="SAP domain"/>
    <property type="match status" value="1"/>
</dbReference>
<dbReference type="Gene3D" id="3.60.10.10">
    <property type="entry name" value="Endonuclease/exonuclease/phosphatase"/>
    <property type="match status" value="1"/>
</dbReference>
<dbReference type="PROSITE" id="PS00727">
    <property type="entry name" value="AP_NUCLEASE_F1_2"/>
    <property type="match status" value="1"/>
</dbReference>
<feature type="binding site" evidence="8">
    <location>
        <position position="349"/>
    </location>
    <ligand>
        <name>Mg(2+)</name>
        <dbReference type="ChEBI" id="CHEBI:18420"/>
        <label>1</label>
    </ligand>
</feature>
<sequence>MELFRKDGSAGEASCDVPGLKAERHVGLDMIGPRFGGHIVAGSGSNTNCWFTGPDEVASGRGNGFDCESFATEEEISSSVFKGSTNHVATIAPLRDGSDNECILFAAIPSNLRVGGAVLLKPRAMASKRLLSYSLEKMSKSDAIELTSERSVVDDGDAVKRMTVKELRAKLRSLGVPATGRKSDLVSALKSFMNREIDGKDHLAVEDGSMENNSKRKAKGLSSESEGEGENISSLLEVSGRRRIQRTRTIVNQVPVEDSVAKVETTIAEPKKELSVKTSEVTGRKSTWARSAEIVSADYRIDPAKNEVEPWTILAHKKPQKGWIPYNPRTMRPPPLTRDTNYVKLMSWNVNGLRALLKLEGFSALQIAQREDFDVLCLQETKLQAIRNGATLCCMKEKDVEAIKESLLEGYENSFWTCSSAKLGYSGTAIISRIKPLSVKYGLGISDHDSEGRLVTVEFDSYYIINGYVPNAGDGLRRLSYRVTEWDPSLGSYIKDLEKSKPVILTGDLNCAHEEIDIYDPTGNKRSAGFTAEERQSFETNFLNRGFVDTFRKQHPGVVGYTYWGYRHNGRKTNKGWRLDYFLVSESIADNVHDSYILPDVTGSDHCPIGLILKL</sequence>
<dbReference type="FunFam" id="3.60.10.10:FF:000041">
    <property type="entry name" value="DNA-(apurinic or apyrimidinic site) lyase"/>
    <property type="match status" value="1"/>
</dbReference>
<evidence type="ECO:0000256" key="3">
    <source>
        <dbReference type="ARBA" id="ARBA00022723"/>
    </source>
</evidence>
<evidence type="ECO:0000256" key="10">
    <source>
        <dbReference type="RuleBase" id="RU362131"/>
    </source>
</evidence>
<dbReference type="GO" id="GO:0030246">
    <property type="term" value="F:carbohydrate binding"/>
    <property type="evidence" value="ECO:0007669"/>
    <property type="project" value="UniProtKB-KW"/>
</dbReference>
<dbReference type="CDD" id="cd09087">
    <property type="entry name" value="Ape1-like_AP-endo"/>
    <property type="match status" value="1"/>
</dbReference>
<feature type="binding site" evidence="8">
    <location>
        <position position="605"/>
    </location>
    <ligand>
        <name>Mg(2+)</name>
        <dbReference type="ChEBI" id="CHEBI:18420"/>
        <label>1</label>
    </ligand>
</feature>
<dbReference type="Proteomes" id="UP001188597">
    <property type="component" value="Unassembled WGS sequence"/>
</dbReference>
<dbReference type="PROSITE" id="PS00307">
    <property type="entry name" value="LECTIN_LEGUME_BETA"/>
    <property type="match status" value="1"/>
</dbReference>
<gene>
    <name evidence="13" type="ORF">RJ639_047079</name>
</gene>
<dbReference type="PROSITE" id="PS50800">
    <property type="entry name" value="SAP"/>
    <property type="match status" value="1"/>
</dbReference>
<dbReference type="PANTHER" id="PTHR22748:SF6">
    <property type="entry name" value="DNA-(APURINIC OR APYRIMIDINIC SITE) ENDONUCLEASE"/>
    <property type="match status" value="1"/>
</dbReference>
<keyword evidence="5" id="KW-0378">Hydrolase</keyword>
<feature type="compositionally biased region" description="Low complexity" evidence="11">
    <location>
        <begin position="220"/>
        <end position="232"/>
    </location>
</feature>
<evidence type="ECO:0000256" key="1">
    <source>
        <dbReference type="ARBA" id="ARBA00001936"/>
    </source>
</evidence>
<dbReference type="Pfam" id="PF03372">
    <property type="entry name" value="Exo_endo_phos"/>
    <property type="match status" value="1"/>
</dbReference>
<dbReference type="PROSITE" id="PS51435">
    <property type="entry name" value="AP_NUCLEASE_F1_4"/>
    <property type="match status" value="1"/>
</dbReference>
<dbReference type="InterPro" id="IPR004808">
    <property type="entry name" value="AP_endonuc_1"/>
</dbReference>
<evidence type="ECO:0000256" key="11">
    <source>
        <dbReference type="SAM" id="MobiDB-lite"/>
    </source>
</evidence>
<keyword evidence="8" id="KW-0464">Manganese</keyword>
<dbReference type="GO" id="GO:0005634">
    <property type="term" value="C:nucleus"/>
    <property type="evidence" value="ECO:0007669"/>
    <property type="project" value="TreeGrafter"/>
</dbReference>
<dbReference type="SUPFAM" id="SSF56219">
    <property type="entry name" value="DNase I-like"/>
    <property type="match status" value="1"/>
</dbReference>
<name>A0AA88W584_9ASTE</name>
<feature type="domain" description="SAP" evidence="12">
    <location>
        <begin position="159"/>
        <end position="193"/>
    </location>
</feature>
<keyword evidence="4" id="KW-0430">Lectin</keyword>
<dbReference type="EMBL" id="JAVXUP010000765">
    <property type="protein sequence ID" value="KAK3021336.1"/>
    <property type="molecule type" value="Genomic_DNA"/>
</dbReference>
<dbReference type="Pfam" id="PF02037">
    <property type="entry name" value="SAP"/>
    <property type="match status" value="1"/>
</dbReference>
<comment type="cofactor">
    <cofactor evidence="8 10">
        <name>Mg(2+)</name>
        <dbReference type="ChEBI" id="CHEBI:18420"/>
    </cofactor>
    <cofactor evidence="8 10">
        <name>Mn(2+)</name>
        <dbReference type="ChEBI" id="CHEBI:29035"/>
    </cofactor>
    <text evidence="8 10">Probably binds two magnesium or manganese ions per subunit.</text>
</comment>
<keyword evidence="3 8" id="KW-0479">Metal-binding</keyword>
<evidence type="ECO:0000256" key="4">
    <source>
        <dbReference type="ARBA" id="ARBA00022734"/>
    </source>
</evidence>
<dbReference type="InterPro" id="IPR019825">
    <property type="entry name" value="Lectin_legB_Mn/Ca_BS"/>
</dbReference>
<evidence type="ECO:0000256" key="5">
    <source>
        <dbReference type="ARBA" id="ARBA00022801"/>
    </source>
</evidence>
<evidence type="ECO:0000256" key="6">
    <source>
        <dbReference type="ARBA" id="ARBA00022842"/>
    </source>
</evidence>
<comment type="caution">
    <text evidence="13">The sequence shown here is derived from an EMBL/GenBank/DDBJ whole genome shotgun (WGS) entry which is preliminary data.</text>
</comment>
<dbReference type="SMART" id="SM00513">
    <property type="entry name" value="SAP"/>
    <property type="match status" value="1"/>
</dbReference>
<protein>
    <recommendedName>
        <fullName evidence="10">DNA-(apurinic or apyrimidinic site) endonuclease</fullName>
        <ecNumber evidence="10">3.1.-.-</ecNumber>
    </recommendedName>
</protein>
<accession>A0AA88W584</accession>
<dbReference type="GO" id="GO:0003906">
    <property type="term" value="F:DNA-(apurinic or apyrimidinic site) endonuclease activity"/>
    <property type="evidence" value="ECO:0007669"/>
    <property type="project" value="TreeGrafter"/>
</dbReference>
<dbReference type="NCBIfam" id="TIGR00195">
    <property type="entry name" value="exoDNase_III"/>
    <property type="match status" value="1"/>
</dbReference>
<feature type="region of interest" description="Disordered" evidence="11">
    <location>
        <begin position="200"/>
        <end position="232"/>
    </location>
</feature>
<keyword evidence="14" id="KW-1185">Reference proteome</keyword>
<evidence type="ECO:0000256" key="8">
    <source>
        <dbReference type="PIRSR" id="PIRSR604808-2"/>
    </source>
</evidence>
<evidence type="ECO:0000259" key="12">
    <source>
        <dbReference type="PROSITE" id="PS50800"/>
    </source>
</evidence>
<dbReference type="GO" id="GO:0006284">
    <property type="term" value="P:base-excision repair"/>
    <property type="evidence" value="ECO:0007669"/>
    <property type="project" value="TreeGrafter"/>
</dbReference>
<evidence type="ECO:0000256" key="2">
    <source>
        <dbReference type="ARBA" id="ARBA00007092"/>
    </source>
</evidence>
<dbReference type="InterPro" id="IPR036691">
    <property type="entry name" value="Endo/exonu/phosph_ase_sf"/>
</dbReference>
<dbReference type="AlphaFoldDB" id="A0AA88W584"/>
<feature type="site" description="Important for catalytic activity" evidence="9">
    <location>
        <position position="580"/>
    </location>
</feature>
<evidence type="ECO:0000256" key="7">
    <source>
        <dbReference type="PIRSR" id="PIRSR604808-1"/>
    </source>
</evidence>
<feature type="site" description="Transition state stabilizer" evidence="9">
    <location>
        <position position="510"/>
    </location>
</feature>
<dbReference type="EC" id="3.1.-.-" evidence="10"/>
<feature type="binding site" evidence="8">
    <location>
        <position position="510"/>
    </location>
    <ligand>
        <name>Mg(2+)</name>
        <dbReference type="ChEBI" id="CHEBI:18420"/>
        <label>1</label>
    </ligand>
</feature>
<dbReference type="PROSITE" id="PS00728">
    <property type="entry name" value="AP_NUCLEASE_F1_3"/>
    <property type="match status" value="1"/>
</dbReference>
<dbReference type="GO" id="GO:0008311">
    <property type="term" value="F:double-stranded DNA 3'-5' DNA exonuclease activity"/>
    <property type="evidence" value="ECO:0007669"/>
    <property type="project" value="TreeGrafter"/>
</dbReference>
<feature type="site" description="Interaction with DNA substrate" evidence="9">
    <location>
        <position position="606"/>
    </location>
</feature>
<dbReference type="GO" id="GO:0046872">
    <property type="term" value="F:metal ion binding"/>
    <property type="evidence" value="ECO:0007669"/>
    <property type="project" value="UniProtKB-KW"/>
</dbReference>
<dbReference type="GO" id="GO:0003677">
    <property type="term" value="F:DNA binding"/>
    <property type="evidence" value="ECO:0007669"/>
    <property type="project" value="InterPro"/>
</dbReference>
<keyword evidence="10" id="KW-0234">DNA repair</keyword>
<proteinExistence type="inferred from homology"/>